<keyword evidence="1" id="KW-0175">Coiled coil</keyword>
<comment type="caution">
    <text evidence="3">The sequence shown here is derived from an EMBL/GenBank/DDBJ whole genome shotgun (WGS) entry which is preliminary data.</text>
</comment>
<feature type="compositionally biased region" description="Low complexity" evidence="2">
    <location>
        <begin position="166"/>
        <end position="201"/>
    </location>
</feature>
<feature type="compositionally biased region" description="Pro residues" evidence="2">
    <location>
        <begin position="579"/>
        <end position="588"/>
    </location>
</feature>
<proteinExistence type="predicted"/>
<name>A0A9N8E6S2_9STRA</name>
<reference evidence="3" key="1">
    <citation type="submission" date="2020-06" db="EMBL/GenBank/DDBJ databases">
        <authorList>
            <consortium name="Plant Systems Biology data submission"/>
        </authorList>
    </citation>
    <scope>NUCLEOTIDE SEQUENCE</scope>
    <source>
        <strain evidence="3">D6</strain>
    </source>
</reference>
<keyword evidence="4" id="KW-1185">Reference proteome</keyword>
<accession>A0A9N8E6S2</accession>
<evidence type="ECO:0000313" key="4">
    <source>
        <dbReference type="Proteomes" id="UP001153069"/>
    </source>
</evidence>
<evidence type="ECO:0000256" key="1">
    <source>
        <dbReference type="SAM" id="Coils"/>
    </source>
</evidence>
<feature type="region of interest" description="Disordered" evidence="2">
    <location>
        <begin position="166"/>
        <end position="238"/>
    </location>
</feature>
<dbReference type="AlphaFoldDB" id="A0A9N8E6S2"/>
<evidence type="ECO:0000313" key="3">
    <source>
        <dbReference type="EMBL" id="CAB9513646.1"/>
    </source>
</evidence>
<feature type="region of interest" description="Disordered" evidence="2">
    <location>
        <begin position="19"/>
        <end position="102"/>
    </location>
</feature>
<evidence type="ECO:0000256" key="2">
    <source>
        <dbReference type="SAM" id="MobiDB-lite"/>
    </source>
</evidence>
<sequence>MSLRMKSRLLACFISNSKKHLSDDDDEGDHDTSNLLEEESDTTKSYNLTNHHHHHHHHEESTDKPMEPSLPTLEEQVVTTPTEKDSSSGLSLSPPPATMAISDSSCSAATTWAELTHSFGDLELDRDQDGSAASASSITGCSFRSTPTPLSAPGSPFPSAYSNSTNYSITNSPSQSSSASFSHSQPGTPTRRRPLTTPLVRSRSPARSYTRRHPQRSLSQSSTGTSSSTSSMMMSLTLPPPPEPCPQVQKTLTLLKSIKQQIKGMKRRESRLSSKLYVQRRERQQMQEQIVQLEARRFRVEAMFLRPLPLILLLPVMGNEDEEYDLCLISEGSDSWNALPPLIRIQLIQTSNGGRTISSRSRGSALLVHFGPTLTQPMAAALSFIRNNPNSNDPMTSLGGNVSDLAHFDLQPLAQQRDVNFWERVTSGRVMEADRSNQLEESSCQFLFDALHRDLQHLWRHQLTQVVDKNTRRIQWILPQEAEDLYYEVIPAAGSSSHLALPPSTPHTVPALPPSTATLPALPPASAPLALPPIPPSLPLALPPIPQPQSPIMSLPKSLSPIPLPPPSPTSSRKSSSPSRPPLSPPSFPLASSLR</sequence>
<feature type="region of interest" description="Disordered" evidence="2">
    <location>
        <begin position="545"/>
        <end position="595"/>
    </location>
</feature>
<gene>
    <name evidence="3" type="ORF">SEMRO_604_G174080.2</name>
</gene>
<feature type="compositionally biased region" description="Low complexity" evidence="2">
    <location>
        <begin position="217"/>
        <end position="237"/>
    </location>
</feature>
<feature type="compositionally biased region" description="Low complexity" evidence="2">
    <location>
        <begin position="550"/>
        <end position="561"/>
    </location>
</feature>
<dbReference type="Proteomes" id="UP001153069">
    <property type="component" value="Unassembled WGS sequence"/>
</dbReference>
<feature type="coiled-coil region" evidence="1">
    <location>
        <begin position="255"/>
        <end position="303"/>
    </location>
</feature>
<organism evidence="3 4">
    <name type="scientific">Seminavis robusta</name>
    <dbReference type="NCBI Taxonomy" id="568900"/>
    <lineage>
        <taxon>Eukaryota</taxon>
        <taxon>Sar</taxon>
        <taxon>Stramenopiles</taxon>
        <taxon>Ochrophyta</taxon>
        <taxon>Bacillariophyta</taxon>
        <taxon>Bacillariophyceae</taxon>
        <taxon>Bacillariophycidae</taxon>
        <taxon>Naviculales</taxon>
        <taxon>Naviculaceae</taxon>
        <taxon>Seminavis</taxon>
    </lineage>
</organism>
<dbReference type="EMBL" id="CAICTM010000603">
    <property type="protein sequence ID" value="CAB9513646.1"/>
    <property type="molecule type" value="Genomic_DNA"/>
</dbReference>
<protein>
    <submittedName>
        <fullName evidence="3">Uncharacterized protein</fullName>
    </submittedName>
</protein>